<dbReference type="SUPFAM" id="SSF56935">
    <property type="entry name" value="Porins"/>
    <property type="match status" value="1"/>
</dbReference>
<dbReference type="Gene3D" id="2.40.160.10">
    <property type="entry name" value="Porin"/>
    <property type="match status" value="1"/>
</dbReference>
<protein>
    <recommendedName>
        <fullName evidence="2">Porin</fullName>
    </recommendedName>
</protein>
<proteinExistence type="predicted"/>
<dbReference type="AlphaFoldDB" id="A0A3B1D4H1"/>
<reference evidence="1" key="1">
    <citation type="submission" date="2018-06" db="EMBL/GenBank/DDBJ databases">
        <authorList>
            <person name="Zhirakovskaya E."/>
        </authorList>
    </citation>
    <scope>NUCLEOTIDE SEQUENCE</scope>
</reference>
<dbReference type="EMBL" id="UOGF01000117">
    <property type="protein sequence ID" value="VAX33661.1"/>
    <property type="molecule type" value="Genomic_DNA"/>
</dbReference>
<name>A0A3B1D4H1_9ZZZZ</name>
<evidence type="ECO:0008006" key="2">
    <source>
        <dbReference type="Google" id="ProtNLM"/>
    </source>
</evidence>
<sequence>MTEGIIKIFALTGFFLFGFFFIPEALWADTSNPPTNEMLLERIEQLERRSEQQTRQQIISEMRTKYPSLNILGFGNISFSTTDEAGKTSSFRMGQFVLHFSSALSPRVSYFGEISITARRDAGEGDPKASGFDVEIERNIIRFDQGDHLKISAGRFHTPINWWNSTFHHGVWLQTTIDRPSMLGTLVPIHFLGVVLEGALGESSLNLAYNVGMGNGRGKVLGRAGDSGDVNNNKAWFVNVLSKPDRFFGLDIGASVYGDQITTTSGAVFDEMIFSAHLIWSKENPEVISEYANIRHEAKSGGATFDHQSAYLQIAYRLPWLQARFKPYARYEHNKLDPAEPSLSPTSLFKRRAIAGLRFDVSSYAALKVEYRKEKKDSGSDNNSGLAQVSFTF</sequence>
<gene>
    <name evidence="1" type="ORF">MNBD_NITROSPIRAE01-2202</name>
</gene>
<evidence type="ECO:0000313" key="1">
    <source>
        <dbReference type="EMBL" id="VAX33661.1"/>
    </source>
</evidence>
<organism evidence="1">
    <name type="scientific">hydrothermal vent metagenome</name>
    <dbReference type="NCBI Taxonomy" id="652676"/>
    <lineage>
        <taxon>unclassified sequences</taxon>
        <taxon>metagenomes</taxon>
        <taxon>ecological metagenomes</taxon>
    </lineage>
</organism>
<accession>A0A3B1D4H1</accession>
<dbReference type="InterPro" id="IPR023614">
    <property type="entry name" value="Porin_dom_sf"/>
</dbReference>